<organism evidence="3 4">
    <name type="scientific">Corynebacterium heidelbergense</name>
    <dbReference type="NCBI Taxonomy" id="2055947"/>
    <lineage>
        <taxon>Bacteria</taxon>
        <taxon>Bacillati</taxon>
        <taxon>Actinomycetota</taxon>
        <taxon>Actinomycetes</taxon>
        <taxon>Mycobacteriales</taxon>
        <taxon>Corynebacteriaceae</taxon>
        <taxon>Corynebacterium</taxon>
    </lineage>
</organism>
<protein>
    <submittedName>
        <fullName evidence="3">Uncharacterized protein</fullName>
    </submittedName>
</protein>
<accession>A0A364V4T8</accession>
<sequence>MVFVMTARKTSSVPAPRRGTVRRFRTGLAVVGALAIAATTAPMAAAQPAAPVPGSSQQQQQDAANQFNGAVLGARDALHSATQGLPPELRDQVNQGVDNSVDFIAPGALAAREAARHPDPPHSWPPPFWQPRDSPPAGQT</sequence>
<dbReference type="EMBL" id="QHCV01000070">
    <property type="protein sequence ID" value="RAV31642.1"/>
    <property type="molecule type" value="Genomic_DNA"/>
</dbReference>
<keyword evidence="2" id="KW-0732">Signal</keyword>
<name>A0A364V4T8_9CORY</name>
<feature type="region of interest" description="Disordered" evidence="1">
    <location>
        <begin position="104"/>
        <end position="140"/>
    </location>
</feature>
<keyword evidence="4" id="KW-1185">Reference proteome</keyword>
<evidence type="ECO:0000313" key="3">
    <source>
        <dbReference type="EMBL" id="RAV31642.1"/>
    </source>
</evidence>
<evidence type="ECO:0000256" key="1">
    <source>
        <dbReference type="SAM" id="MobiDB-lite"/>
    </source>
</evidence>
<comment type="caution">
    <text evidence="3">The sequence shown here is derived from an EMBL/GenBank/DDBJ whole genome shotgun (WGS) entry which is preliminary data.</text>
</comment>
<evidence type="ECO:0000256" key="2">
    <source>
        <dbReference type="SAM" id="SignalP"/>
    </source>
</evidence>
<dbReference type="Proteomes" id="UP000251577">
    <property type="component" value="Unassembled WGS sequence"/>
</dbReference>
<feature type="region of interest" description="Disordered" evidence="1">
    <location>
        <begin position="43"/>
        <end position="65"/>
    </location>
</feature>
<proteinExistence type="predicted"/>
<evidence type="ECO:0000313" key="4">
    <source>
        <dbReference type="Proteomes" id="UP000251577"/>
    </source>
</evidence>
<reference evidence="3 4" key="1">
    <citation type="journal article" date="2018" name="Syst. Appl. Microbiol.">
        <title>Corynebacterium heidelbergense sp. nov., isolated from the preen glands of Egyptian geese (Alopochen aegyptiacus).</title>
        <authorList>
            <person name="Braun M.S."/>
            <person name="Wang E."/>
            <person name="Zimmermann S."/>
            <person name="Wink M."/>
        </authorList>
    </citation>
    <scope>NUCLEOTIDE SEQUENCE [LARGE SCALE GENOMIC DNA]</scope>
    <source>
        <strain evidence="3 4">647</strain>
    </source>
</reference>
<feature type="signal peptide" evidence="2">
    <location>
        <begin position="1"/>
        <end position="44"/>
    </location>
</feature>
<gene>
    <name evidence="3" type="ORF">DLJ54_07260</name>
</gene>
<feature type="chain" id="PRO_5039434893" evidence="2">
    <location>
        <begin position="45"/>
        <end position="140"/>
    </location>
</feature>
<dbReference type="AlphaFoldDB" id="A0A364V4T8"/>